<evidence type="ECO:0000313" key="3">
    <source>
        <dbReference type="Proteomes" id="UP001500218"/>
    </source>
</evidence>
<dbReference type="Proteomes" id="UP001500218">
    <property type="component" value="Unassembled WGS sequence"/>
</dbReference>
<comment type="caution">
    <text evidence="2">The sequence shown here is derived from an EMBL/GenBank/DDBJ whole genome shotgun (WGS) entry which is preliminary data.</text>
</comment>
<gene>
    <name evidence="2" type="ORF">GCM10009682_34260</name>
</gene>
<reference evidence="2 3" key="1">
    <citation type="journal article" date="2019" name="Int. J. Syst. Evol. Microbiol.">
        <title>The Global Catalogue of Microorganisms (GCM) 10K type strain sequencing project: providing services to taxonomists for standard genome sequencing and annotation.</title>
        <authorList>
            <consortium name="The Broad Institute Genomics Platform"/>
            <consortium name="The Broad Institute Genome Sequencing Center for Infectious Disease"/>
            <person name="Wu L."/>
            <person name="Ma J."/>
        </authorList>
    </citation>
    <scope>NUCLEOTIDE SEQUENCE [LARGE SCALE GENOMIC DNA]</scope>
    <source>
        <strain evidence="2 3">JCM 13250</strain>
    </source>
</reference>
<accession>A0ABN2M4Z4</accession>
<feature type="transmembrane region" description="Helical" evidence="1">
    <location>
        <begin position="165"/>
        <end position="187"/>
    </location>
</feature>
<keyword evidence="3" id="KW-1185">Reference proteome</keyword>
<sequence>MPHAPHENLEEHLHEHLPHMHISYGFEIPRHELDQLPKETMLSVTMAVKKTHRVDCNPIFINRKNANEGECLKIGGDDVHWIHSEEMPKKATELFARTGRRLPDDMYFSGFGTYFIVTMRTLRQRLSPPGMLGRVVTVGQVASWSPIPLGALLGGWVTVTVGSAATVFIGLGILQAIIAGASLFSALGRADDYLSLTVREPVAAST</sequence>
<protein>
    <submittedName>
        <fullName evidence="2">Uncharacterized protein</fullName>
    </submittedName>
</protein>
<dbReference type="EMBL" id="BAAALT010000100">
    <property type="protein sequence ID" value="GAA1809750.1"/>
    <property type="molecule type" value="Genomic_DNA"/>
</dbReference>
<keyword evidence="1" id="KW-0812">Transmembrane</keyword>
<evidence type="ECO:0000256" key="1">
    <source>
        <dbReference type="SAM" id="Phobius"/>
    </source>
</evidence>
<organism evidence="2 3">
    <name type="scientific">Luedemannella flava</name>
    <dbReference type="NCBI Taxonomy" id="349316"/>
    <lineage>
        <taxon>Bacteria</taxon>
        <taxon>Bacillati</taxon>
        <taxon>Actinomycetota</taxon>
        <taxon>Actinomycetes</taxon>
        <taxon>Micromonosporales</taxon>
        <taxon>Micromonosporaceae</taxon>
        <taxon>Luedemannella</taxon>
    </lineage>
</organism>
<feature type="transmembrane region" description="Helical" evidence="1">
    <location>
        <begin position="135"/>
        <end position="159"/>
    </location>
</feature>
<keyword evidence="1" id="KW-0472">Membrane</keyword>
<name>A0ABN2M4Z4_9ACTN</name>
<evidence type="ECO:0000313" key="2">
    <source>
        <dbReference type="EMBL" id="GAA1809750.1"/>
    </source>
</evidence>
<proteinExistence type="predicted"/>
<keyword evidence="1" id="KW-1133">Transmembrane helix</keyword>